<evidence type="ECO:0000256" key="8">
    <source>
        <dbReference type="ARBA" id="ARBA00023136"/>
    </source>
</evidence>
<accession>A0A9W7ZSR3</accession>
<feature type="repeat" description="Solcar" evidence="9">
    <location>
        <begin position="78"/>
        <end position="167"/>
    </location>
</feature>
<evidence type="ECO:0000256" key="9">
    <source>
        <dbReference type="PROSITE-ProRule" id="PRU00282"/>
    </source>
</evidence>
<dbReference type="GO" id="GO:0015218">
    <property type="term" value="F:pyrimidine nucleotide transmembrane transporter activity"/>
    <property type="evidence" value="ECO:0007669"/>
    <property type="project" value="InterPro"/>
</dbReference>
<evidence type="ECO:0000313" key="12">
    <source>
        <dbReference type="Proteomes" id="UP001150538"/>
    </source>
</evidence>
<dbReference type="InterPro" id="IPR049562">
    <property type="entry name" value="SLC25A33/36-like"/>
</dbReference>
<keyword evidence="4" id="KW-0677">Repeat</keyword>
<keyword evidence="2 10" id="KW-0813">Transport</keyword>
<comment type="similarity">
    <text evidence="10">Belongs to the mitochondrial carrier (TC 2.A.29) family.</text>
</comment>
<evidence type="ECO:0000256" key="6">
    <source>
        <dbReference type="ARBA" id="ARBA00022989"/>
    </source>
</evidence>
<keyword evidence="5" id="KW-0999">Mitochondrion inner membrane</keyword>
<dbReference type="GO" id="GO:0005743">
    <property type="term" value="C:mitochondrial inner membrane"/>
    <property type="evidence" value="ECO:0007669"/>
    <property type="project" value="UniProtKB-SubCell"/>
</dbReference>
<evidence type="ECO:0000313" key="11">
    <source>
        <dbReference type="EMBL" id="KAJ1912613.1"/>
    </source>
</evidence>
<evidence type="ECO:0000256" key="7">
    <source>
        <dbReference type="ARBA" id="ARBA00023128"/>
    </source>
</evidence>
<dbReference type="OrthoDB" id="269120at2759"/>
<dbReference type="AlphaFoldDB" id="A0A9W7ZSR3"/>
<name>A0A9W7ZSR3_9FUNG</name>
<evidence type="ECO:0000256" key="2">
    <source>
        <dbReference type="ARBA" id="ARBA00022448"/>
    </source>
</evidence>
<gene>
    <name evidence="11" type="ORF">H4219_005534</name>
</gene>
<keyword evidence="8 9" id="KW-0472">Membrane</keyword>
<keyword evidence="7" id="KW-0496">Mitochondrion</keyword>
<keyword evidence="12" id="KW-1185">Reference proteome</keyword>
<dbReference type="PROSITE" id="PS50920">
    <property type="entry name" value="SOLCAR"/>
    <property type="match status" value="2"/>
</dbReference>
<dbReference type="Gene3D" id="1.50.40.10">
    <property type="entry name" value="Mitochondrial carrier domain"/>
    <property type="match status" value="1"/>
</dbReference>
<dbReference type="Proteomes" id="UP001150538">
    <property type="component" value="Unassembled WGS sequence"/>
</dbReference>
<evidence type="ECO:0000256" key="5">
    <source>
        <dbReference type="ARBA" id="ARBA00022792"/>
    </source>
</evidence>
<dbReference type="PANTHER" id="PTHR45829:SF4">
    <property type="entry name" value="MITOCHONDRIAL CARRIER PROTEIN RIM2"/>
    <property type="match status" value="1"/>
</dbReference>
<feature type="repeat" description="Solcar" evidence="9">
    <location>
        <begin position="1"/>
        <end position="55"/>
    </location>
</feature>
<evidence type="ECO:0000256" key="4">
    <source>
        <dbReference type="ARBA" id="ARBA00022737"/>
    </source>
</evidence>
<proteinExistence type="inferred from homology"/>
<evidence type="ECO:0000256" key="10">
    <source>
        <dbReference type="RuleBase" id="RU000488"/>
    </source>
</evidence>
<evidence type="ECO:0000256" key="3">
    <source>
        <dbReference type="ARBA" id="ARBA00022692"/>
    </source>
</evidence>
<evidence type="ECO:0000256" key="1">
    <source>
        <dbReference type="ARBA" id="ARBA00004448"/>
    </source>
</evidence>
<sequence length="171" mass="19313">MDRSKPPPYRNSIQCIATIFRKEGLLGFYKGTSASFLGISEGTIQWMLYERFKKIIRDKKAKLENIPGGDHSIKKSINDWFEYFGAAASAKLISAVIAYPHEVLRTRLRQLPDSNGQVKYTGLTQAAKVIWKEEGLFAFYGGLAPHLMRTVPNAAIMFLSYELVLHYFGSS</sequence>
<keyword evidence="3 9" id="KW-0812">Transmembrane</keyword>
<dbReference type="PANTHER" id="PTHR45829">
    <property type="entry name" value="MITOCHONDRIAL CARRIER PROTEIN RIM2"/>
    <property type="match status" value="1"/>
</dbReference>
<dbReference type="SUPFAM" id="SSF103506">
    <property type="entry name" value="Mitochondrial carrier"/>
    <property type="match status" value="1"/>
</dbReference>
<organism evidence="11 12">
    <name type="scientific">Mycoemilia scoparia</name>
    <dbReference type="NCBI Taxonomy" id="417184"/>
    <lineage>
        <taxon>Eukaryota</taxon>
        <taxon>Fungi</taxon>
        <taxon>Fungi incertae sedis</taxon>
        <taxon>Zoopagomycota</taxon>
        <taxon>Kickxellomycotina</taxon>
        <taxon>Kickxellomycetes</taxon>
        <taxon>Kickxellales</taxon>
        <taxon>Kickxellaceae</taxon>
        <taxon>Mycoemilia</taxon>
    </lineage>
</organism>
<reference evidence="11" key="1">
    <citation type="submission" date="2022-07" db="EMBL/GenBank/DDBJ databases">
        <title>Phylogenomic reconstructions and comparative analyses of Kickxellomycotina fungi.</title>
        <authorList>
            <person name="Reynolds N.K."/>
            <person name="Stajich J.E."/>
            <person name="Barry K."/>
            <person name="Grigoriev I.V."/>
            <person name="Crous P."/>
            <person name="Smith M.E."/>
        </authorList>
    </citation>
    <scope>NUCLEOTIDE SEQUENCE</scope>
    <source>
        <strain evidence="11">NBRC 100468</strain>
    </source>
</reference>
<comment type="subcellular location">
    <subcellularLocation>
        <location evidence="1">Mitochondrion inner membrane</location>
        <topology evidence="1">Multi-pass membrane protein</topology>
    </subcellularLocation>
</comment>
<dbReference type="InterPro" id="IPR023395">
    <property type="entry name" value="MCP_dom_sf"/>
</dbReference>
<dbReference type="Pfam" id="PF00153">
    <property type="entry name" value="Mito_carr"/>
    <property type="match status" value="2"/>
</dbReference>
<protein>
    <submittedName>
        <fullName evidence="11">Uncharacterized protein</fullName>
    </submittedName>
</protein>
<keyword evidence="6" id="KW-1133">Transmembrane helix</keyword>
<dbReference type="GO" id="GO:1990519">
    <property type="term" value="P:pyrimidine nucleotide import into mitochondrion"/>
    <property type="evidence" value="ECO:0007669"/>
    <property type="project" value="TreeGrafter"/>
</dbReference>
<comment type="caution">
    <text evidence="11">The sequence shown here is derived from an EMBL/GenBank/DDBJ whole genome shotgun (WGS) entry which is preliminary data.</text>
</comment>
<dbReference type="InterPro" id="IPR018108">
    <property type="entry name" value="MCP_transmembrane"/>
</dbReference>
<dbReference type="EMBL" id="JANBPU010000329">
    <property type="protein sequence ID" value="KAJ1912613.1"/>
    <property type="molecule type" value="Genomic_DNA"/>
</dbReference>